<dbReference type="Proteomes" id="UP000052138">
    <property type="component" value="Unassembled WGS sequence"/>
</dbReference>
<dbReference type="InterPro" id="IPR015421">
    <property type="entry name" value="PyrdxlP-dep_Trfase_major"/>
</dbReference>
<dbReference type="PIRSF" id="PIRSF001434">
    <property type="entry name" value="CGS"/>
    <property type="match status" value="1"/>
</dbReference>
<dbReference type="Gene3D" id="3.90.1150.10">
    <property type="entry name" value="Aspartate Aminotransferase, domain 1"/>
    <property type="match status" value="1"/>
</dbReference>
<dbReference type="Pfam" id="PF01053">
    <property type="entry name" value="Cys_Met_Meta_PP"/>
    <property type="match status" value="1"/>
</dbReference>
<name>A0A0R2WKW8_9GAMM</name>
<evidence type="ECO:0000313" key="5">
    <source>
        <dbReference type="EMBL" id="KRP24416.1"/>
    </source>
</evidence>
<reference evidence="5 6" key="1">
    <citation type="submission" date="2015-10" db="EMBL/GenBank/DDBJ databases">
        <title>Metagenome-Assembled Genomes uncover a global brackish microbiome.</title>
        <authorList>
            <person name="Hugerth L.W."/>
            <person name="Larsson J."/>
            <person name="Alneberg J."/>
            <person name="Lindh M.V."/>
            <person name="Legrand C."/>
            <person name="Pinhassi J."/>
            <person name="Andersson A.F."/>
        </authorList>
    </citation>
    <scope>NUCLEOTIDE SEQUENCE [LARGE SCALE GENOMIC DNA]</scope>
    <source>
        <strain evidence="5">BACL3 MAG-120924-bin41</strain>
    </source>
</reference>
<evidence type="ECO:0000313" key="6">
    <source>
        <dbReference type="Proteomes" id="UP000052138"/>
    </source>
</evidence>
<proteinExistence type="inferred from homology"/>
<dbReference type="GO" id="GO:0030170">
    <property type="term" value="F:pyridoxal phosphate binding"/>
    <property type="evidence" value="ECO:0007669"/>
    <property type="project" value="InterPro"/>
</dbReference>
<feature type="modified residue" description="N6-(pyridoxal phosphate)lysine" evidence="3">
    <location>
        <position position="199"/>
    </location>
</feature>
<comment type="caution">
    <text evidence="5">The sequence shown here is derived from an EMBL/GenBank/DDBJ whole genome shotgun (WGS) entry which is preliminary data.</text>
</comment>
<dbReference type="PANTHER" id="PTHR11808:SF80">
    <property type="entry name" value="CYSTATHIONINE GAMMA-LYASE"/>
    <property type="match status" value="1"/>
</dbReference>
<dbReference type="GO" id="GO:0016846">
    <property type="term" value="F:carbon-sulfur lyase activity"/>
    <property type="evidence" value="ECO:0007669"/>
    <property type="project" value="TreeGrafter"/>
</dbReference>
<organism evidence="5 6">
    <name type="scientific">OM182 bacterium BACL3 MAG-120924-bin41</name>
    <dbReference type="NCBI Taxonomy" id="1655632"/>
    <lineage>
        <taxon>Bacteria</taxon>
        <taxon>Pseudomonadati</taxon>
        <taxon>Pseudomonadota</taxon>
        <taxon>Gammaproteobacteria</taxon>
        <taxon>OMG group</taxon>
        <taxon>OM182 clade</taxon>
    </lineage>
</organism>
<accession>A0A0R2WKW8</accession>
<evidence type="ECO:0000256" key="1">
    <source>
        <dbReference type="ARBA" id="ARBA00001933"/>
    </source>
</evidence>
<dbReference type="EMBL" id="LIDJ01000635">
    <property type="protein sequence ID" value="KRP24416.1"/>
    <property type="molecule type" value="Genomic_DNA"/>
</dbReference>
<dbReference type="InterPro" id="IPR000277">
    <property type="entry name" value="Cys/Met-Metab_PyrdxlP-dep_enz"/>
</dbReference>
<comment type="cofactor">
    <cofactor evidence="1 4">
        <name>pyridoxal 5'-phosphate</name>
        <dbReference type="ChEBI" id="CHEBI:597326"/>
    </cofactor>
</comment>
<dbReference type="FunFam" id="3.40.640.10:FF:000046">
    <property type="entry name" value="Cystathionine gamma-lyase"/>
    <property type="match status" value="1"/>
</dbReference>
<dbReference type="Gene3D" id="3.40.640.10">
    <property type="entry name" value="Type I PLP-dependent aspartate aminotransferase-like (Major domain)"/>
    <property type="match status" value="1"/>
</dbReference>
<dbReference type="AlphaFoldDB" id="A0A0R2WKW8"/>
<dbReference type="PANTHER" id="PTHR11808">
    <property type="entry name" value="TRANS-SULFURATION ENZYME FAMILY MEMBER"/>
    <property type="match status" value="1"/>
</dbReference>
<dbReference type="InterPro" id="IPR015422">
    <property type="entry name" value="PyrdxlP-dep_Trfase_small"/>
</dbReference>
<evidence type="ECO:0000256" key="4">
    <source>
        <dbReference type="RuleBase" id="RU362118"/>
    </source>
</evidence>
<dbReference type="CDD" id="cd00614">
    <property type="entry name" value="CGS_like"/>
    <property type="match status" value="1"/>
</dbReference>
<evidence type="ECO:0008006" key="7">
    <source>
        <dbReference type="Google" id="ProtNLM"/>
    </source>
</evidence>
<evidence type="ECO:0000256" key="2">
    <source>
        <dbReference type="ARBA" id="ARBA00022898"/>
    </source>
</evidence>
<dbReference type="InterPro" id="IPR015424">
    <property type="entry name" value="PyrdxlP-dep_Trfase"/>
</dbReference>
<protein>
    <recommendedName>
        <fullName evidence="7">Cystathionine beta-lyase</fullName>
    </recommendedName>
</protein>
<keyword evidence="2 3" id="KW-0663">Pyridoxal phosphate</keyword>
<dbReference type="GO" id="GO:0019346">
    <property type="term" value="P:transsulfuration"/>
    <property type="evidence" value="ECO:0007669"/>
    <property type="project" value="InterPro"/>
</dbReference>
<dbReference type="GO" id="GO:0005737">
    <property type="term" value="C:cytoplasm"/>
    <property type="evidence" value="ECO:0007669"/>
    <property type="project" value="TreeGrafter"/>
</dbReference>
<feature type="non-terminal residue" evidence="5">
    <location>
        <position position="1"/>
    </location>
</feature>
<evidence type="ECO:0000256" key="3">
    <source>
        <dbReference type="PIRSR" id="PIRSR001434-2"/>
    </source>
</evidence>
<gene>
    <name evidence="5" type="ORF">ABS30_11535</name>
</gene>
<dbReference type="SUPFAM" id="SSF53383">
    <property type="entry name" value="PLP-dependent transferases"/>
    <property type="match status" value="1"/>
</dbReference>
<comment type="similarity">
    <text evidence="4">Belongs to the trans-sulfuration enzymes family.</text>
</comment>
<feature type="non-terminal residue" evidence="5">
    <location>
        <position position="342"/>
    </location>
</feature>
<sequence>SIDTLLVRDERHSKGAVAPPIYQTSLFTFDSYQAMLDRFRGDTDQAVYSRIDNPTVSVLLGKICQLEGGEKALAFSSGIAAISNAVLGLVKAGDRIVCVKHCYPDTYRLLQIICARFGVTTEFVDGTDLEAIEHALPGASLLYLESPTTQLFEEQDLPRIAALAKVAGVTSIIDNSWATPIFQKPIEFGIDLVVHSASKYISGHSDTVAGLLVGNGALIDKLTNETTPYLGAKLSAQEAALLLRGLRTLPLRLQRHQASALRLAKRICEHPGVTAVHHPGLSPAPYSSLTGYGGLFSFEVDDSIDIPAFCNSLELFRLGVSWGGYESLVMPADVSIRQAGTP</sequence>